<dbReference type="InterPro" id="IPR019276">
    <property type="entry name" value="DUF2303"/>
</dbReference>
<dbReference type="Pfam" id="PF10065">
    <property type="entry name" value="DUF2303"/>
    <property type="match status" value="1"/>
</dbReference>
<dbReference type="EMBL" id="JQ066768">
    <property type="protein sequence ID" value="AFA44882.1"/>
    <property type="molecule type" value="Genomic_DNA"/>
</dbReference>
<keyword evidence="2" id="KW-1185">Reference proteome</keyword>
<dbReference type="Proteomes" id="UP000007518">
    <property type="component" value="Segment"/>
</dbReference>
<name>H6WBP5_9CAUD</name>
<dbReference type="GeneID" id="14698247"/>
<gene>
    <name evidence="1" type="ORF">RcapNL_00042</name>
</gene>
<sequence>MTEQNIAETFFEHMGELGSPAALDLDQLNLEKPALVAVPTGYRTEDIRAKLLEAAELHKPLARRGTATIESLNSLIEWTNRHKGSGSVIFAHATDDARSLTTVIDYHLAGAPSLNDDGDPLARHGKHRARYDFPLSKEWRAWSKVCGAALTGPELGEFLEDRAEDVLNPTPAILGTAGSSTKIEPWEATMIELAAKLGGRFGSFASLKTLADEFKMNESTGIVAKTNRDTGETTIQFVNEHKAPDGSPISVPTLFMIAIPVFEHGPAYRLAVRIRYRRAGSGVAWILSLYNPQAAMDDAWTEALHETREKTGLPVFDGKPEA</sequence>
<protein>
    <submittedName>
        <fullName evidence="1">DUF2303-containing protein</fullName>
    </submittedName>
</protein>
<dbReference type="RefSeq" id="YP_007518424.1">
    <property type="nucleotide sequence ID" value="NC_020489.1"/>
</dbReference>
<dbReference type="OrthoDB" id="24459at10239"/>
<dbReference type="KEGG" id="vg:14698247"/>
<proteinExistence type="predicted"/>
<accession>H6WBP5</accession>
<evidence type="ECO:0000313" key="2">
    <source>
        <dbReference type="Proteomes" id="UP000007518"/>
    </source>
</evidence>
<reference evidence="1 2" key="1">
    <citation type="submission" date="2011-11" db="EMBL/GenBank/DDBJ databases">
        <authorList>
            <person name="Hynes A.P."/>
            <person name="Lang A.S."/>
        </authorList>
    </citation>
    <scope>NUCLEOTIDE SEQUENCE [LARGE SCALE GENOMIC DNA]</scope>
</reference>
<organism evidence="1 2">
    <name type="scientific">Rhodobacter phage RcapNL</name>
    <dbReference type="NCBI Taxonomy" id="1131316"/>
    <lineage>
        <taxon>Viruses</taxon>
        <taxon>Duplodnaviria</taxon>
        <taxon>Heunggongvirae</taxon>
        <taxon>Uroviricota</taxon>
        <taxon>Caudoviricetes</taxon>
        <taxon>Capnelvirus</taxon>
        <taxon>Capnelvirus RcapNL</taxon>
    </lineage>
</organism>
<evidence type="ECO:0000313" key="1">
    <source>
        <dbReference type="EMBL" id="AFA44882.1"/>
    </source>
</evidence>